<dbReference type="GO" id="GO:0005737">
    <property type="term" value="C:cytoplasm"/>
    <property type="evidence" value="ECO:0007669"/>
    <property type="project" value="UniProtKB-SubCell"/>
</dbReference>
<feature type="domain" description="Uracil-DNA glycosylase-like" evidence="12">
    <location>
        <begin position="52"/>
        <end position="212"/>
    </location>
</feature>
<dbReference type="InterPro" id="IPR036895">
    <property type="entry name" value="Uracil-DNA_glycosylase-like_sf"/>
</dbReference>
<dbReference type="NCBIfam" id="NF003591">
    <property type="entry name" value="PRK05254.1-4"/>
    <property type="match status" value="1"/>
</dbReference>
<keyword evidence="6 9" id="KW-0227">DNA damage</keyword>
<evidence type="ECO:0000256" key="9">
    <source>
        <dbReference type="HAMAP-Rule" id="MF_00148"/>
    </source>
</evidence>
<keyword evidence="9" id="KW-0963">Cytoplasm</keyword>
<dbReference type="RefSeq" id="WP_034835007.1">
    <property type="nucleotide sequence ID" value="NZ_JOKH01000002.1"/>
</dbReference>
<dbReference type="OrthoDB" id="9804372at2"/>
<dbReference type="SMART" id="SM00987">
    <property type="entry name" value="UreE_C"/>
    <property type="match status" value="1"/>
</dbReference>
<dbReference type="PANTHER" id="PTHR11264:SF0">
    <property type="entry name" value="URACIL-DNA GLYCOSYLASE"/>
    <property type="match status" value="1"/>
</dbReference>
<dbReference type="PANTHER" id="PTHR11264">
    <property type="entry name" value="URACIL-DNA GLYCOSYLASE"/>
    <property type="match status" value="1"/>
</dbReference>
<evidence type="ECO:0000256" key="3">
    <source>
        <dbReference type="ARBA" id="ARBA00008184"/>
    </source>
</evidence>
<evidence type="ECO:0000256" key="8">
    <source>
        <dbReference type="ARBA" id="ARBA00023204"/>
    </source>
</evidence>
<feature type="active site" description="Proton acceptor" evidence="9 10">
    <location>
        <position position="67"/>
    </location>
</feature>
<comment type="subcellular location">
    <subcellularLocation>
        <location evidence="9">Cytoplasm</location>
    </subcellularLocation>
</comment>
<protein>
    <recommendedName>
        <fullName evidence="5 9">Uracil-DNA glycosylase</fullName>
        <shortName evidence="9">UDG</shortName>
        <ecNumber evidence="4 9">3.2.2.27</ecNumber>
    </recommendedName>
</protein>
<evidence type="ECO:0000313" key="14">
    <source>
        <dbReference type="Proteomes" id="UP000028073"/>
    </source>
</evidence>
<reference evidence="13 14" key="1">
    <citation type="submission" date="2014-06" db="EMBL/GenBank/DDBJ databases">
        <title>Whole Genome Sequences of Three Symbiotic Endozoicomonas Bacteria.</title>
        <authorList>
            <person name="Neave M.J."/>
            <person name="Apprill A."/>
            <person name="Voolstra C.R."/>
        </authorList>
    </citation>
    <scope>NUCLEOTIDE SEQUENCE [LARGE SCALE GENOMIC DNA]</scope>
    <source>
        <strain evidence="13 14">DSM 25634</strain>
    </source>
</reference>
<accession>A0A081NHR8</accession>
<dbReference type="CDD" id="cd10027">
    <property type="entry name" value="UDG-F1-like"/>
    <property type="match status" value="1"/>
</dbReference>
<dbReference type="AlphaFoldDB" id="A0A081NHR8"/>
<keyword evidence="14" id="KW-1185">Reference proteome</keyword>
<evidence type="ECO:0000256" key="5">
    <source>
        <dbReference type="ARBA" id="ARBA00018429"/>
    </source>
</evidence>
<keyword evidence="8 9" id="KW-0234">DNA repair</keyword>
<dbReference type="InterPro" id="IPR018085">
    <property type="entry name" value="Ura-DNA_Glyclase_AS"/>
</dbReference>
<evidence type="ECO:0000256" key="4">
    <source>
        <dbReference type="ARBA" id="ARBA00012030"/>
    </source>
</evidence>
<dbReference type="FunFam" id="3.40.470.10:FF:000001">
    <property type="entry name" value="Uracil-DNA glycosylase"/>
    <property type="match status" value="1"/>
</dbReference>
<comment type="function">
    <text evidence="2 9 11">Excises uracil residues from the DNA which can arise as a result of misincorporation of dUMP residues by DNA polymerase or due to deamination of cytosine.</text>
</comment>
<evidence type="ECO:0000256" key="11">
    <source>
        <dbReference type="RuleBase" id="RU003780"/>
    </source>
</evidence>
<dbReference type="HAMAP" id="MF_00148">
    <property type="entry name" value="UDG"/>
    <property type="match status" value="1"/>
</dbReference>
<evidence type="ECO:0000256" key="1">
    <source>
        <dbReference type="ARBA" id="ARBA00001400"/>
    </source>
</evidence>
<dbReference type="NCBIfam" id="NF003592">
    <property type="entry name" value="PRK05254.1-5"/>
    <property type="match status" value="1"/>
</dbReference>
<comment type="caution">
    <text evidence="13">The sequence shown here is derived from an EMBL/GenBank/DDBJ whole genome shotgun (WGS) entry which is preliminary data.</text>
</comment>
<dbReference type="SUPFAM" id="SSF52141">
    <property type="entry name" value="Uracil-DNA glycosylase-like"/>
    <property type="match status" value="1"/>
</dbReference>
<sequence length="227" mass="25753">MREIKLEPSWKTHLQGEFDKEYMQVLCSFLMNEKAAGKTIYPEGSEYFRAMDLTPFEQVKVVILGQDPYHGPGQAHGLCFSVRPDVRIPPSLVNMYKELQSDLGIPPASHGCLEHWARQGVLLLNSVLTVEHKQAASHQKRGWEQFTDKVIAELNAKREGVVFILWGSYAQRKGQFIDRSKHLVLQAVHPSPLSAHRGFFGSRPFSQTNDYLVSKGEQPVDWQLPAV</sequence>
<dbReference type="Proteomes" id="UP000028073">
    <property type="component" value="Unassembled WGS sequence"/>
</dbReference>
<evidence type="ECO:0000256" key="6">
    <source>
        <dbReference type="ARBA" id="ARBA00022763"/>
    </source>
</evidence>
<dbReference type="EMBL" id="JOKH01000002">
    <property type="protein sequence ID" value="KEQ17991.1"/>
    <property type="molecule type" value="Genomic_DNA"/>
</dbReference>
<evidence type="ECO:0000256" key="7">
    <source>
        <dbReference type="ARBA" id="ARBA00022801"/>
    </source>
</evidence>
<dbReference type="Gene3D" id="3.40.470.10">
    <property type="entry name" value="Uracil-DNA glycosylase-like domain"/>
    <property type="match status" value="1"/>
</dbReference>
<dbReference type="STRING" id="1137799.GZ78_10305"/>
<evidence type="ECO:0000256" key="2">
    <source>
        <dbReference type="ARBA" id="ARBA00002631"/>
    </source>
</evidence>
<evidence type="ECO:0000313" key="13">
    <source>
        <dbReference type="EMBL" id="KEQ17991.1"/>
    </source>
</evidence>
<dbReference type="InterPro" id="IPR002043">
    <property type="entry name" value="UDG_fam1"/>
</dbReference>
<dbReference type="NCBIfam" id="TIGR00628">
    <property type="entry name" value="ung"/>
    <property type="match status" value="1"/>
</dbReference>
<dbReference type="EC" id="3.2.2.27" evidence="4 9"/>
<organism evidence="13 14">
    <name type="scientific">Endozoicomonas numazuensis</name>
    <dbReference type="NCBI Taxonomy" id="1137799"/>
    <lineage>
        <taxon>Bacteria</taxon>
        <taxon>Pseudomonadati</taxon>
        <taxon>Pseudomonadota</taxon>
        <taxon>Gammaproteobacteria</taxon>
        <taxon>Oceanospirillales</taxon>
        <taxon>Endozoicomonadaceae</taxon>
        <taxon>Endozoicomonas</taxon>
    </lineage>
</organism>
<proteinExistence type="inferred from homology"/>
<dbReference type="eggNOG" id="COG0692">
    <property type="taxonomic scope" value="Bacteria"/>
</dbReference>
<evidence type="ECO:0000259" key="12">
    <source>
        <dbReference type="SMART" id="SM00986"/>
    </source>
</evidence>
<keyword evidence="7 9" id="KW-0378">Hydrolase</keyword>
<dbReference type="SMART" id="SM00986">
    <property type="entry name" value="UDG"/>
    <property type="match status" value="1"/>
</dbReference>
<dbReference type="Pfam" id="PF03167">
    <property type="entry name" value="UDG"/>
    <property type="match status" value="1"/>
</dbReference>
<dbReference type="GO" id="GO:0004844">
    <property type="term" value="F:uracil DNA N-glycosylase activity"/>
    <property type="evidence" value="ECO:0007669"/>
    <property type="project" value="UniProtKB-UniRule"/>
</dbReference>
<comment type="catalytic activity">
    <reaction evidence="1 9 11">
        <text>Hydrolyzes single-stranded DNA or mismatched double-stranded DNA and polynucleotides, releasing free uracil.</text>
        <dbReference type="EC" id="3.2.2.27"/>
    </reaction>
</comment>
<dbReference type="PROSITE" id="PS00130">
    <property type="entry name" value="U_DNA_GLYCOSYLASE"/>
    <property type="match status" value="1"/>
</dbReference>
<gene>
    <name evidence="9" type="primary">ung</name>
    <name evidence="13" type="ORF">GZ78_10305</name>
</gene>
<name>A0A081NHR8_9GAMM</name>
<dbReference type="NCBIfam" id="NF003589">
    <property type="entry name" value="PRK05254.1-2"/>
    <property type="match status" value="1"/>
</dbReference>
<dbReference type="GO" id="GO:0097510">
    <property type="term" value="P:base-excision repair, AP site formation via deaminated base removal"/>
    <property type="evidence" value="ECO:0007669"/>
    <property type="project" value="TreeGrafter"/>
</dbReference>
<dbReference type="NCBIfam" id="NF003588">
    <property type="entry name" value="PRK05254.1-1"/>
    <property type="match status" value="1"/>
</dbReference>
<evidence type="ECO:0000256" key="10">
    <source>
        <dbReference type="PROSITE-ProRule" id="PRU10072"/>
    </source>
</evidence>
<comment type="similarity">
    <text evidence="3 9 11">Belongs to the uracil-DNA glycosylase (UDG) superfamily. UNG family.</text>
</comment>
<dbReference type="InterPro" id="IPR005122">
    <property type="entry name" value="Uracil-DNA_glycosylase-like"/>
</dbReference>